<evidence type="ECO:0000256" key="1">
    <source>
        <dbReference type="SAM" id="MobiDB-lite"/>
    </source>
</evidence>
<sequence>MEIDAVFLPLGNQAHAEVINEPPVRKRKTVNETFDEAAERRKKARRKGGEGVSAAAASKTDGVLPGLKHRRSASGAGTHNVPLQTRPLSRSPSVASSRPTTARAPSEAPKRSSLSRVQSIPCIPEDDSIETKNKDIISRIVMAGMRLYGVSQTKARKSRASSTVASPAIEVTFEQREAERLKDEEYKLTYHQVFKGTCFAFRGHMSTAPLQPHTEALRETVDRLLAIFCNDPLEAGLPGFADEFTPDGRKAFGTVVEAESKQSPFATLSALGALAVGKG</sequence>
<evidence type="ECO:0000313" key="4">
    <source>
        <dbReference type="Proteomes" id="UP001324427"/>
    </source>
</evidence>
<keyword evidence="4" id="KW-1185">Reference proteome</keyword>
<organism evidence="3 4">
    <name type="scientific">Oleoguttula mirabilis</name>
    <dbReference type="NCBI Taxonomy" id="1507867"/>
    <lineage>
        <taxon>Eukaryota</taxon>
        <taxon>Fungi</taxon>
        <taxon>Dikarya</taxon>
        <taxon>Ascomycota</taxon>
        <taxon>Pezizomycotina</taxon>
        <taxon>Dothideomycetes</taxon>
        <taxon>Dothideomycetidae</taxon>
        <taxon>Mycosphaerellales</taxon>
        <taxon>Teratosphaeriaceae</taxon>
        <taxon>Oleoguttula</taxon>
    </lineage>
</organism>
<feature type="compositionally biased region" description="Polar residues" evidence="1">
    <location>
        <begin position="75"/>
        <end position="100"/>
    </location>
</feature>
<accession>A0AAV9JYE5</accession>
<dbReference type="Pfam" id="PF18596">
    <property type="entry name" value="Sld7_C"/>
    <property type="match status" value="1"/>
</dbReference>
<gene>
    <name evidence="3" type="ORF">LTR36_000393</name>
</gene>
<name>A0AAV9JYE5_9PEZI</name>
<comment type="caution">
    <text evidence="3">The sequence shown here is derived from an EMBL/GenBank/DDBJ whole genome shotgun (WGS) entry which is preliminary data.</text>
</comment>
<dbReference type="AlphaFoldDB" id="A0AAV9JYE5"/>
<protein>
    <recommendedName>
        <fullName evidence="2">Sld7 C-terminal domain-containing protein</fullName>
    </recommendedName>
</protein>
<dbReference type="Proteomes" id="UP001324427">
    <property type="component" value="Unassembled WGS sequence"/>
</dbReference>
<feature type="domain" description="Sld7 C-terminal" evidence="2">
    <location>
        <begin position="130"/>
        <end position="229"/>
    </location>
</feature>
<evidence type="ECO:0000313" key="3">
    <source>
        <dbReference type="EMBL" id="KAK4550813.1"/>
    </source>
</evidence>
<proteinExistence type="predicted"/>
<dbReference type="InterPro" id="IPR041260">
    <property type="entry name" value="Sld7_C"/>
</dbReference>
<feature type="region of interest" description="Disordered" evidence="1">
    <location>
        <begin position="37"/>
        <end position="117"/>
    </location>
</feature>
<evidence type="ECO:0000259" key="2">
    <source>
        <dbReference type="Pfam" id="PF18596"/>
    </source>
</evidence>
<reference evidence="3 4" key="1">
    <citation type="submission" date="2021-11" db="EMBL/GenBank/DDBJ databases">
        <title>Black yeast isolated from Biological Soil Crust.</title>
        <authorList>
            <person name="Kurbessoian T."/>
        </authorList>
    </citation>
    <scope>NUCLEOTIDE SEQUENCE [LARGE SCALE GENOMIC DNA]</scope>
    <source>
        <strain evidence="3 4">CCFEE 5522</strain>
    </source>
</reference>
<dbReference type="EMBL" id="JAVFHQ010000001">
    <property type="protein sequence ID" value="KAK4550813.1"/>
    <property type="molecule type" value="Genomic_DNA"/>
</dbReference>